<organism evidence="1 2">
    <name type="scientific">Immersiella caudata</name>
    <dbReference type="NCBI Taxonomy" id="314043"/>
    <lineage>
        <taxon>Eukaryota</taxon>
        <taxon>Fungi</taxon>
        <taxon>Dikarya</taxon>
        <taxon>Ascomycota</taxon>
        <taxon>Pezizomycotina</taxon>
        <taxon>Sordariomycetes</taxon>
        <taxon>Sordariomycetidae</taxon>
        <taxon>Sordariales</taxon>
        <taxon>Lasiosphaeriaceae</taxon>
        <taxon>Immersiella</taxon>
    </lineage>
</organism>
<proteinExistence type="predicted"/>
<dbReference type="EMBL" id="JAULSU010000003">
    <property type="protein sequence ID" value="KAK0622333.1"/>
    <property type="molecule type" value="Genomic_DNA"/>
</dbReference>
<evidence type="ECO:0000313" key="1">
    <source>
        <dbReference type="EMBL" id="KAK0622333.1"/>
    </source>
</evidence>
<evidence type="ECO:0000313" key="2">
    <source>
        <dbReference type="Proteomes" id="UP001175000"/>
    </source>
</evidence>
<keyword evidence="2" id="KW-1185">Reference proteome</keyword>
<accession>A0AA39WVF1</accession>
<sequence>MDVVDFRINTMGGRTWRALMNTFKGGNQLRNAIEDVMDDWDHNGFLNAYYEIWDETVQEAIWAGLIQWTPSNHPSCNFTETFPSPELAATLTGRGWVYQERLLSPRVLHFGHTDLYWECNNVATCQCGKWRQSGSRHRYAAFPKVSHTGTVQSVSEGDTAVLRYRWQRIVTEFSSMAVTYESDRLPAVAGIARQFWERRQELEYVVDLYKVRLDSLPDDNTNWTTCEPGWMERPGDDPERYVEHKWWEPEPRMSCEVLVLLNWQSSPLRWWRETFESCEEFAESVWCLFIKFWDGTHAYHISLVLRRVVESPEKFARVGLLLYGPERLPIYEEGFTTIREVVLV</sequence>
<reference evidence="1" key="1">
    <citation type="submission" date="2023-06" db="EMBL/GenBank/DDBJ databases">
        <title>Genome-scale phylogeny and comparative genomics of the fungal order Sordariales.</title>
        <authorList>
            <consortium name="Lawrence Berkeley National Laboratory"/>
            <person name="Hensen N."/>
            <person name="Bonometti L."/>
            <person name="Westerberg I."/>
            <person name="Brannstrom I.O."/>
            <person name="Guillou S."/>
            <person name="Cros-Aarteil S."/>
            <person name="Calhoun S."/>
            <person name="Haridas S."/>
            <person name="Kuo A."/>
            <person name="Mondo S."/>
            <person name="Pangilinan J."/>
            <person name="Riley R."/>
            <person name="Labutti K."/>
            <person name="Andreopoulos B."/>
            <person name="Lipzen A."/>
            <person name="Chen C."/>
            <person name="Yanf M."/>
            <person name="Daum C."/>
            <person name="Ng V."/>
            <person name="Clum A."/>
            <person name="Steindorff A."/>
            <person name="Ohm R."/>
            <person name="Martin F."/>
            <person name="Silar P."/>
            <person name="Natvig D."/>
            <person name="Lalanne C."/>
            <person name="Gautier V."/>
            <person name="Ament-Velasquez S.L."/>
            <person name="Kruys A."/>
            <person name="Hutchinson M.I."/>
            <person name="Powell A.J."/>
            <person name="Barry K."/>
            <person name="Miller A.N."/>
            <person name="Grigoriev I.V."/>
            <person name="Debuchy R."/>
            <person name="Gladieux P."/>
            <person name="Thoren M.H."/>
            <person name="Johannesson H."/>
        </authorList>
    </citation>
    <scope>NUCLEOTIDE SEQUENCE</scope>
    <source>
        <strain evidence="1">CBS 606.72</strain>
    </source>
</reference>
<dbReference type="Proteomes" id="UP001175000">
    <property type="component" value="Unassembled WGS sequence"/>
</dbReference>
<gene>
    <name evidence="1" type="ORF">B0T14DRAFT_601121</name>
</gene>
<dbReference type="PANTHER" id="PTHR33112">
    <property type="entry name" value="DOMAIN PROTEIN, PUTATIVE-RELATED"/>
    <property type="match status" value="1"/>
</dbReference>
<name>A0AA39WVF1_9PEZI</name>
<comment type="caution">
    <text evidence="1">The sequence shown here is derived from an EMBL/GenBank/DDBJ whole genome shotgun (WGS) entry which is preliminary data.</text>
</comment>
<protein>
    <submittedName>
        <fullName evidence="1">Uncharacterized protein</fullName>
    </submittedName>
</protein>
<dbReference type="AlphaFoldDB" id="A0AA39WVF1"/>
<dbReference type="PANTHER" id="PTHR33112:SF16">
    <property type="entry name" value="HETEROKARYON INCOMPATIBILITY DOMAIN-CONTAINING PROTEIN"/>
    <property type="match status" value="1"/>
</dbReference>